<dbReference type="Gene3D" id="2.60.40.420">
    <property type="entry name" value="Cupredoxins - blue copper proteins"/>
    <property type="match status" value="1"/>
</dbReference>
<proteinExistence type="inferred from homology"/>
<evidence type="ECO:0000256" key="10">
    <source>
        <dbReference type="ARBA" id="ARBA00022989"/>
    </source>
</evidence>
<dbReference type="EMBL" id="JAELYA010000001">
    <property type="protein sequence ID" value="MBO3273645.1"/>
    <property type="molecule type" value="Genomic_DNA"/>
</dbReference>
<dbReference type="Gene3D" id="1.10.760.10">
    <property type="entry name" value="Cytochrome c-like domain"/>
    <property type="match status" value="2"/>
</dbReference>
<evidence type="ECO:0000313" key="20">
    <source>
        <dbReference type="Proteomes" id="UP000669060"/>
    </source>
</evidence>
<feature type="transmembrane region" description="Helical" evidence="16">
    <location>
        <begin position="83"/>
        <end position="104"/>
    </location>
</feature>
<keyword evidence="20" id="KW-1185">Reference proteome</keyword>
<sequence>MAIAIILILVIVASVLFHLLAPWHPTPPASNWGSIDATLLLTLLITGVFFIAITAFMAIAVIRFRHREGIRAHYEPENRKLEWWLIVVTSLGIVGMLAPGLFVYSDFVRVPKEAFQLEVLGQQWQWSYRFAGKDGQLGRSDIKWIDGKNPFGLDPEDPAGQDDVLIRSNELRLPLDRPVKVLMRSKDVLHNFYIPQMRGKMDMVPGMVSHFWFTPNKLGEYEVLCAEFCGVGHYNMRGKLLVETPEVFDKWLAEQPTFAQTLTATAPSAGGELAEKGRKLAEANGCHACHSQDGSKGIGPGWKDLYGETVELADGSSVKADDAYIRESILDPKAKLVKGYPPVMVTYTFSDDEVAALIAYIKSLSAAGQDTAAAGAAAPASGQQLAQSLGCLACHSLDGSKGIGPTWQGLYGKTVTLADGSEVKADDSYIRDSVLRPSAQIVKGYPPVMPAFTPNDQDLESLVAFIRSLAEQDAGQSNGAKPGE</sequence>
<keyword evidence="13 16" id="KW-0472">Membrane</keyword>
<keyword evidence="10 16" id="KW-1133">Transmembrane helix</keyword>
<evidence type="ECO:0000256" key="3">
    <source>
        <dbReference type="ARBA" id="ARBA00012949"/>
    </source>
</evidence>
<evidence type="ECO:0000256" key="1">
    <source>
        <dbReference type="ARBA" id="ARBA00004141"/>
    </source>
</evidence>
<dbReference type="Pfam" id="PF00116">
    <property type="entry name" value="COX2"/>
    <property type="match status" value="1"/>
</dbReference>
<dbReference type="EC" id="7.1.1.9" evidence="3"/>
<dbReference type="SUPFAM" id="SSF49503">
    <property type="entry name" value="Cupredoxins"/>
    <property type="match status" value="1"/>
</dbReference>
<keyword evidence="4" id="KW-0813">Transport</keyword>
<dbReference type="InterPro" id="IPR008972">
    <property type="entry name" value="Cupredoxin"/>
</dbReference>
<dbReference type="InterPro" id="IPR045187">
    <property type="entry name" value="CcO_II"/>
</dbReference>
<dbReference type="InterPro" id="IPR009056">
    <property type="entry name" value="Cyt_c-like_dom"/>
</dbReference>
<keyword evidence="5 15" id="KW-0349">Heme</keyword>
<dbReference type="InterPro" id="IPR002429">
    <property type="entry name" value="CcO_II-like_C"/>
</dbReference>
<dbReference type="PROSITE" id="PS00078">
    <property type="entry name" value="COX2"/>
    <property type="match status" value="1"/>
</dbReference>
<accession>A0ABS3TLR8</accession>
<protein>
    <recommendedName>
        <fullName evidence="3">cytochrome-c oxidase</fullName>
        <ecNumber evidence="3">7.1.1.9</ecNumber>
    </recommendedName>
</protein>
<comment type="catalytic activity">
    <reaction evidence="14">
        <text>4 Fe(II)-[cytochrome c] + O2 + 8 H(+)(in) = 4 Fe(III)-[cytochrome c] + 2 H2O + 4 H(+)(out)</text>
        <dbReference type="Rhea" id="RHEA:11436"/>
        <dbReference type="Rhea" id="RHEA-COMP:10350"/>
        <dbReference type="Rhea" id="RHEA-COMP:14399"/>
        <dbReference type="ChEBI" id="CHEBI:15377"/>
        <dbReference type="ChEBI" id="CHEBI:15378"/>
        <dbReference type="ChEBI" id="CHEBI:15379"/>
        <dbReference type="ChEBI" id="CHEBI:29033"/>
        <dbReference type="ChEBI" id="CHEBI:29034"/>
        <dbReference type="EC" id="7.1.1.9"/>
    </reaction>
</comment>
<evidence type="ECO:0000256" key="7">
    <source>
        <dbReference type="ARBA" id="ARBA00022723"/>
    </source>
</evidence>
<feature type="domain" description="Cytochrome c" evidence="18">
    <location>
        <begin position="377"/>
        <end position="470"/>
    </location>
</feature>
<gene>
    <name evidence="19" type="ORF">JFY56_00210</name>
</gene>
<dbReference type="PROSITE" id="PS50857">
    <property type="entry name" value="COX2_CUA"/>
    <property type="match status" value="1"/>
</dbReference>
<keyword evidence="7 15" id="KW-0479">Metal-binding</keyword>
<dbReference type="Pfam" id="PF00034">
    <property type="entry name" value="Cytochrom_C"/>
    <property type="match status" value="2"/>
</dbReference>
<comment type="similarity">
    <text evidence="2">Belongs to the cytochrome c oxidase subunit 2 family.</text>
</comment>
<dbReference type="InterPro" id="IPR001505">
    <property type="entry name" value="Copper_CuA"/>
</dbReference>
<evidence type="ECO:0000256" key="16">
    <source>
        <dbReference type="SAM" id="Phobius"/>
    </source>
</evidence>
<dbReference type="Gene3D" id="1.10.287.90">
    <property type="match status" value="1"/>
</dbReference>
<evidence type="ECO:0000256" key="2">
    <source>
        <dbReference type="ARBA" id="ARBA00007866"/>
    </source>
</evidence>
<evidence type="ECO:0000256" key="15">
    <source>
        <dbReference type="PROSITE-ProRule" id="PRU00433"/>
    </source>
</evidence>
<keyword evidence="11 15" id="KW-0408">Iron</keyword>
<dbReference type="SUPFAM" id="SSF46626">
    <property type="entry name" value="Cytochrome c"/>
    <property type="match status" value="2"/>
</dbReference>
<feature type="transmembrane region" description="Helical" evidence="16">
    <location>
        <begin position="38"/>
        <end position="62"/>
    </location>
</feature>
<dbReference type="PANTHER" id="PTHR22888">
    <property type="entry name" value="CYTOCHROME C OXIDASE, SUBUNIT II"/>
    <property type="match status" value="1"/>
</dbReference>
<evidence type="ECO:0000256" key="4">
    <source>
        <dbReference type="ARBA" id="ARBA00022448"/>
    </source>
</evidence>
<evidence type="ECO:0000256" key="5">
    <source>
        <dbReference type="ARBA" id="ARBA00022617"/>
    </source>
</evidence>
<keyword evidence="6 16" id="KW-0812">Transmembrane</keyword>
<dbReference type="CDD" id="cd13919">
    <property type="entry name" value="CuRO_HCO_II_like_5"/>
    <property type="match status" value="1"/>
</dbReference>
<keyword evidence="9" id="KW-0249">Electron transport</keyword>
<evidence type="ECO:0000256" key="13">
    <source>
        <dbReference type="ARBA" id="ARBA00023136"/>
    </source>
</evidence>
<evidence type="ECO:0000256" key="12">
    <source>
        <dbReference type="ARBA" id="ARBA00023008"/>
    </source>
</evidence>
<evidence type="ECO:0000256" key="9">
    <source>
        <dbReference type="ARBA" id="ARBA00022982"/>
    </source>
</evidence>
<evidence type="ECO:0000259" key="17">
    <source>
        <dbReference type="PROSITE" id="PS50857"/>
    </source>
</evidence>
<dbReference type="PROSITE" id="PS51007">
    <property type="entry name" value="CYTC"/>
    <property type="match status" value="2"/>
</dbReference>
<feature type="domain" description="Cytochrome oxidase subunit II copper A binding" evidence="17">
    <location>
        <begin position="112"/>
        <end position="254"/>
    </location>
</feature>
<dbReference type="RefSeq" id="WP_208311479.1">
    <property type="nucleotide sequence ID" value="NZ_JAELYA010000001.1"/>
</dbReference>
<dbReference type="InterPro" id="IPR036257">
    <property type="entry name" value="Cyt_c_oxidase_su2_TM_sf"/>
</dbReference>
<dbReference type="PANTHER" id="PTHR22888:SF9">
    <property type="entry name" value="CYTOCHROME C OXIDASE SUBUNIT 2"/>
    <property type="match status" value="1"/>
</dbReference>
<keyword evidence="12" id="KW-0186">Copper</keyword>
<feature type="domain" description="Cytochrome c" evidence="18">
    <location>
        <begin position="272"/>
        <end position="365"/>
    </location>
</feature>
<evidence type="ECO:0000259" key="18">
    <source>
        <dbReference type="PROSITE" id="PS51007"/>
    </source>
</evidence>
<evidence type="ECO:0000256" key="8">
    <source>
        <dbReference type="ARBA" id="ARBA00022967"/>
    </source>
</evidence>
<evidence type="ECO:0000256" key="11">
    <source>
        <dbReference type="ARBA" id="ARBA00023004"/>
    </source>
</evidence>
<keyword evidence="8" id="KW-1278">Translocase</keyword>
<dbReference type="InterPro" id="IPR036909">
    <property type="entry name" value="Cyt_c-like_dom_sf"/>
</dbReference>
<evidence type="ECO:0000313" key="19">
    <source>
        <dbReference type="EMBL" id="MBO3273645.1"/>
    </source>
</evidence>
<dbReference type="Proteomes" id="UP000669060">
    <property type="component" value="Unassembled WGS sequence"/>
</dbReference>
<organism evidence="19 20">
    <name type="scientific">Pseudomonas schmalbachii</name>
    <dbReference type="NCBI Taxonomy" id="2816993"/>
    <lineage>
        <taxon>Bacteria</taxon>
        <taxon>Pseudomonadati</taxon>
        <taxon>Pseudomonadota</taxon>
        <taxon>Gammaproteobacteria</taxon>
        <taxon>Pseudomonadales</taxon>
        <taxon>Pseudomonadaceae</taxon>
        <taxon>Pseudomonas</taxon>
    </lineage>
</organism>
<comment type="subcellular location">
    <subcellularLocation>
        <location evidence="1">Membrane</location>
        <topology evidence="1">Multi-pass membrane protein</topology>
    </subcellularLocation>
</comment>
<evidence type="ECO:0000256" key="6">
    <source>
        <dbReference type="ARBA" id="ARBA00022692"/>
    </source>
</evidence>
<comment type="caution">
    <text evidence="19">The sequence shown here is derived from an EMBL/GenBank/DDBJ whole genome shotgun (WGS) entry which is preliminary data.</text>
</comment>
<reference evidence="19 20" key="1">
    <citation type="submission" date="2020-12" db="EMBL/GenBank/DDBJ databases">
        <title>Pseudomonas schmalbachii sp. nov. isolated from millipede gut.</title>
        <authorList>
            <person name="Shelomi M."/>
        </authorList>
    </citation>
    <scope>NUCLEOTIDE SEQUENCE [LARGE SCALE GENOMIC DNA]</scope>
    <source>
        <strain evidence="19 20">Milli4</strain>
    </source>
</reference>
<evidence type="ECO:0000256" key="14">
    <source>
        <dbReference type="ARBA" id="ARBA00047816"/>
    </source>
</evidence>
<name>A0ABS3TLR8_9PSED</name>